<dbReference type="PANTHER" id="PTHR19256">
    <property type="entry name" value="T-CELL RECEPTOR GAMMA CHAIN"/>
    <property type="match status" value="1"/>
</dbReference>
<dbReference type="Pfam" id="PF07654">
    <property type="entry name" value="C1-set"/>
    <property type="match status" value="1"/>
</dbReference>
<dbReference type="SMART" id="SM00409">
    <property type="entry name" value="IG"/>
    <property type="match status" value="1"/>
</dbReference>
<dbReference type="InterPro" id="IPR007110">
    <property type="entry name" value="Ig-like_dom"/>
</dbReference>
<reference evidence="9" key="2">
    <citation type="submission" date="2025-08" db="UniProtKB">
        <authorList>
            <consortium name="Ensembl"/>
        </authorList>
    </citation>
    <scope>IDENTIFICATION</scope>
</reference>
<evidence type="ECO:0000256" key="4">
    <source>
        <dbReference type="ARBA" id="ARBA00023136"/>
    </source>
</evidence>
<sequence>MKPQLLISVADYEEPQITIPPDPPLPLGHKIQAHSPATGLRLPSDRPCLFYLLPGSQSGDEMALLEAVLFSSLWSFGLGQLTLEQPELSVTGTREKSIIMTCKVFSKDFSKDYIHWYRQKPDQGLEQLLYVSTAPAQNHLGGKKNKLEARKDAPSSTSTLKISFLEKEDEATYYCAGWLSTHSIKVFGEGTKLVVIPPDRRLDGDLFPKPTIFFPSVEEVKRHSAGTHLCLLQNFFPDAIKVQWKEKNGNTILESHQGNIIKTNDTYMKFSWLTLTKKAMEKEHVCIVKHENNKGGRDQEILFSPVNKEVATRACMKKESDTLQLQLMNTSAYYTYLLLLIKSTVYFAIITSCVFRRTGVCGNQKSS</sequence>
<evidence type="ECO:0000256" key="6">
    <source>
        <dbReference type="ARBA" id="ARBA00023319"/>
    </source>
</evidence>
<dbReference type="PROSITE" id="PS50835">
    <property type="entry name" value="IG_LIKE"/>
    <property type="match status" value="2"/>
</dbReference>
<dbReference type="FunFam" id="2.60.40.10:FF:001704">
    <property type="entry name" value="Uncharacterized protein"/>
    <property type="match status" value="1"/>
</dbReference>
<dbReference type="SMART" id="SM00407">
    <property type="entry name" value="IGc1"/>
    <property type="match status" value="1"/>
</dbReference>
<dbReference type="PANTHER" id="PTHR19256:SF64">
    <property type="entry name" value="TCR GAMMA ALTERNATE READING FRAME PROTEIN"/>
    <property type="match status" value="1"/>
</dbReference>
<dbReference type="InterPro" id="IPR036179">
    <property type="entry name" value="Ig-like_dom_sf"/>
</dbReference>
<dbReference type="Gene3D" id="2.60.40.10">
    <property type="entry name" value="Immunoglobulins"/>
    <property type="match status" value="2"/>
</dbReference>
<dbReference type="InterPro" id="IPR003597">
    <property type="entry name" value="Ig_C1-set"/>
</dbReference>
<dbReference type="FunFam" id="2.60.40.10:FF:001083">
    <property type="entry name" value="T cell receptor gamma constant 2"/>
    <property type="match status" value="1"/>
</dbReference>
<evidence type="ECO:0000256" key="2">
    <source>
        <dbReference type="ARBA" id="ARBA00022692"/>
    </source>
</evidence>
<feature type="domain" description="Ig-like" evidence="8">
    <location>
        <begin position="208"/>
        <end position="304"/>
    </location>
</feature>
<evidence type="ECO:0000259" key="8">
    <source>
        <dbReference type="PROSITE" id="PS50835"/>
    </source>
</evidence>
<dbReference type="SUPFAM" id="SSF48726">
    <property type="entry name" value="Immunoglobulin"/>
    <property type="match status" value="2"/>
</dbReference>
<dbReference type="GO" id="GO:0016020">
    <property type="term" value="C:membrane"/>
    <property type="evidence" value="ECO:0007669"/>
    <property type="project" value="UniProtKB-SubCell"/>
</dbReference>
<keyword evidence="6" id="KW-0393">Immunoglobulin domain</keyword>
<dbReference type="Ensembl" id="ENSCHIT00010054175.1">
    <property type="protein sequence ID" value="ENSCHIP00010038725.1"/>
    <property type="gene ID" value="ENSCHIG00010028621.1"/>
</dbReference>
<dbReference type="InterPro" id="IPR013106">
    <property type="entry name" value="Ig_V-set"/>
</dbReference>
<evidence type="ECO:0000256" key="3">
    <source>
        <dbReference type="ARBA" id="ARBA00022989"/>
    </source>
</evidence>
<evidence type="ECO:0000256" key="7">
    <source>
        <dbReference type="SAM" id="Phobius"/>
    </source>
</evidence>
<reference evidence="9" key="1">
    <citation type="submission" date="2019-03" db="EMBL/GenBank/DDBJ databases">
        <title>Genome sequencing and reference-guided assembly of Black Bengal Goat (Capra hircus).</title>
        <authorList>
            <person name="Siddiki A.Z."/>
            <person name="Baten A."/>
            <person name="Billah M."/>
            <person name="Alam M.A.U."/>
            <person name="Shawrob K.S.M."/>
            <person name="Saha S."/>
            <person name="Chowdhury M."/>
            <person name="Rahman A.H."/>
            <person name="Stear M."/>
            <person name="Miah G."/>
            <person name="Das G.B."/>
            <person name="Hossain M.M."/>
            <person name="Kumkum M."/>
            <person name="Islam M.S."/>
            <person name="Mollah A.M."/>
            <person name="Ahsan A."/>
            <person name="Tusar F."/>
            <person name="Khan M.K.I."/>
        </authorList>
    </citation>
    <scope>NUCLEOTIDE SEQUENCE [LARGE SCALE GENOMIC DNA]</scope>
</reference>
<comment type="subcellular location">
    <subcellularLocation>
        <location evidence="1">Membrane</location>
    </subcellularLocation>
</comment>
<dbReference type="SMART" id="SM00406">
    <property type="entry name" value="IGv"/>
    <property type="match status" value="1"/>
</dbReference>
<evidence type="ECO:0000256" key="5">
    <source>
        <dbReference type="ARBA" id="ARBA00023170"/>
    </source>
</evidence>
<keyword evidence="4 7" id="KW-0472">Membrane</keyword>
<feature type="domain" description="Ig-like" evidence="8">
    <location>
        <begin position="86"/>
        <end position="175"/>
    </location>
</feature>
<organism evidence="9">
    <name type="scientific">Capra hircus</name>
    <name type="common">Goat</name>
    <dbReference type="NCBI Taxonomy" id="9925"/>
    <lineage>
        <taxon>Eukaryota</taxon>
        <taxon>Metazoa</taxon>
        <taxon>Chordata</taxon>
        <taxon>Craniata</taxon>
        <taxon>Vertebrata</taxon>
        <taxon>Euteleostomi</taxon>
        <taxon>Mammalia</taxon>
        <taxon>Eutheria</taxon>
        <taxon>Laurasiatheria</taxon>
        <taxon>Artiodactyla</taxon>
        <taxon>Ruminantia</taxon>
        <taxon>Pecora</taxon>
        <taxon>Bovidae</taxon>
        <taxon>Caprinae</taxon>
        <taxon>Capra</taxon>
    </lineage>
</organism>
<evidence type="ECO:0000256" key="1">
    <source>
        <dbReference type="ARBA" id="ARBA00004370"/>
    </source>
</evidence>
<dbReference type="AlphaFoldDB" id="A0A8C2Y1P5"/>
<name>A0A8C2Y1P5_CAPHI</name>
<dbReference type="InterPro" id="IPR013783">
    <property type="entry name" value="Ig-like_fold"/>
</dbReference>
<evidence type="ECO:0000313" key="9">
    <source>
        <dbReference type="Ensembl" id="ENSCHIP00010038725.1"/>
    </source>
</evidence>
<dbReference type="InterPro" id="IPR051117">
    <property type="entry name" value="TRG_var/const_region"/>
</dbReference>
<dbReference type="Pfam" id="PF07686">
    <property type="entry name" value="V-set"/>
    <property type="match status" value="1"/>
</dbReference>
<keyword evidence="5" id="KW-0675">Receptor</keyword>
<keyword evidence="2 7" id="KW-0812">Transmembrane</keyword>
<protein>
    <recommendedName>
        <fullName evidence="8">Ig-like domain-containing protein</fullName>
    </recommendedName>
</protein>
<accession>A0A8C2Y1P5</accession>
<dbReference type="InterPro" id="IPR003599">
    <property type="entry name" value="Ig_sub"/>
</dbReference>
<proteinExistence type="predicted"/>
<feature type="transmembrane region" description="Helical" evidence="7">
    <location>
        <begin position="333"/>
        <end position="355"/>
    </location>
</feature>
<keyword evidence="3 7" id="KW-1133">Transmembrane helix</keyword>
<dbReference type="CDD" id="cd04982">
    <property type="entry name" value="IgV_TCR_gamma"/>
    <property type="match status" value="1"/>
</dbReference>